<organism evidence="3 4">
    <name type="scientific">Hydnomerulius pinastri MD-312</name>
    <dbReference type="NCBI Taxonomy" id="994086"/>
    <lineage>
        <taxon>Eukaryota</taxon>
        <taxon>Fungi</taxon>
        <taxon>Dikarya</taxon>
        <taxon>Basidiomycota</taxon>
        <taxon>Agaricomycotina</taxon>
        <taxon>Agaricomycetes</taxon>
        <taxon>Agaricomycetidae</taxon>
        <taxon>Boletales</taxon>
        <taxon>Boletales incertae sedis</taxon>
        <taxon>Leucogyrophana</taxon>
    </lineage>
</organism>
<feature type="region of interest" description="Disordered" evidence="2">
    <location>
        <begin position="1"/>
        <end position="38"/>
    </location>
</feature>
<dbReference type="OrthoDB" id="3153758at2759"/>
<accession>A0A0C9V4A9</accession>
<protein>
    <submittedName>
        <fullName evidence="3">Uncharacterized protein</fullName>
    </submittedName>
</protein>
<evidence type="ECO:0000313" key="4">
    <source>
        <dbReference type="Proteomes" id="UP000053820"/>
    </source>
</evidence>
<name>A0A0C9V4A9_9AGAM</name>
<evidence type="ECO:0000256" key="1">
    <source>
        <dbReference type="SAM" id="Coils"/>
    </source>
</evidence>
<reference evidence="3 4" key="1">
    <citation type="submission" date="2014-04" db="EMBL/GenBank/DDBJ databases">
        <title>Evolutionary Origins and Diversification of the Mycorrhizal Mutualists.</title>
        <authorList>
            <consortium name="DOE Joint Genome Institute"/>
            <consortium name="Mycorrhizal Genomics Consortium"/>
            <person name="Kohler A."/>
            <person name="Kuo A."/>
            <person name="Nagy L.G."/>
            <person name="Floudas D."/>
            <person name="Copeland A."/>
            <person name="Barry K.W."/>
            <person name="Cichocki N."/>
            <person name="Veneault-Fourrey C."/>
            <person name="LaButti K."/>
            <person name="Lindquist E.A."/>
            <person name="Lipzen A."/>
            <person name="Lundell T."/>
            <person name="Morin E."/>
            <person name="Murat C."/>
            <person name="Riley R."/>
            <person name="Ohm R."/>
            <person name="Sun H."/>
            <person name="Tunlid A."/>
            <person name="Henrissat B."/>
            <person name="Grigoriev I.V."/>
            <person name="Hibbett D.S."/>
            <person name="Martin F."/>
        </authorList>
    </citation>
    <scope>NUCLEOTIDE SEQUENCE [LARGE SCALE GENOMIC DNA]</scope>
    <source>
        <strain evidence="3 4">MD-312</strain>
    </source>
</reference>
<sequence>MPLNSSPQPPPSYYPHYSATESDRSENDPLQPHGRKQQNTQADIRLIVYRLLGLFVAFILFRHFNNCPLYPSTMDQIRMGWEKEKYDHWVRIQQWNQEEQNHTQVHRQWELEAQAHLRQQERLRQKWQEEIKDQENQRKRWKWEEENHNRLEEERRGREEEERLKHNMYWDRVETHQCTTYATREYSAQLMNLPFNWTHRVEACKATPLVVHGVSHFPSTCEDKGRGVVIGRWEIDQNEPACATYWRAYSDKGCTSERSGKRRIEHYLENLPEGGDWREFCATTPISFHGMHFVGAQECFQRGLGTYGNWELDDNRC</sequence>
<gene>
    <name evidence="3" type="ORF">HYDPIDRAFT_117528</name>
</gene>
<feature type="coiled-coil region" evidence="1">
    <location>
        <begin position="106"/>
        <end position="144"/>
    </location>
</feature>
<evidence type="ECO:0000313" key="3">
    <source>
        <dbReference type="EMBL" id="KIJ60244.1"/>
    </source>
</evidence>
<proteinExistence type="predicted"/>
<keyword evidence="4" id="KW-1185">Reference proteome</keyword>
<keyword evidence="1" id="KW-0175">Coiled coil</keyword>
<evidence type="ECO:0000256" key="2">
    <source>
        <dbReference type="SAM" id="MobiDB-lite"/>
    </source>
</evidence>
<dbReference type="AlphaFoldDB" id="A0A0C9V4A9"/>
<dbReference type="EMBL" id="KN839875">
    <property type="protein sequence ID" value="KIJ60244.1"/>
    <property type="molecule type" value="Genomic_DNA"/>
</dbReference>
<dbReference type="Proteomes" id="UP000053820">
    <property type="component" value="Unassembled WGS sequence"/>
</dbReference>
<dbReference type="HOGENOM" id="CLU_050250_1_1_1"/>